<name>A0A4Y9YME5_9AGAM</name>
<reference evidence="3 4" key="1">
    <citation type="submission" date="2019-02" db="EMBL/GenBank/DDBJ databases">
        <title>Genome sequencing of the rare red list fungi Dentipellis fragilis.</title>
        <authorList>
            <person name="Buettner E."/>
            <person name="Kellner H."/>
        </authorList>
    </citation>
    <scope>NUCLEOTIDE SEQUENCE [LARGE SCALE GENOMIC DNA]</scope>
    <source>
        <strain evidence="3 4">DSM 105465</strain>
    </source>
</reference>
<feature type="compositionally biased region" description="Basic residues" evidence="1">
    <location>
        <begin position="286"/>
        <end position="296"/>
    </location>
</feature>
<feature type="region of interest" description="Disordered" evidence="1">
    <location>
        <begin position="45"/>
        <end position="108"/>
    </location>
</feature>
<feature type="transmembrane region" description="Helical" evidence="2">
    <location>
        <begin position="147"/>
        <end position="173"/>
    </location>
</feature>
<evidence type="ECO:0000256" key="1">
    <source>
        <dbReference type="SAM" id="MobiDB-lite"/>
    </source>
</evidence>
<feature type="transmembrane region" description="Helical" evidence="2">
    <location>
        <begin position="124"/>
        <end position="141"/>
    </location>
</feature>
<evidence type="ECO:0000313" key="3">
    <source>
        <dbReference type="EMBL" id="TFY62787.1"/>
    </source>
</evidence>
<organism evidence="3 4">
    <name type="scientific">Dentipellis fragilis</name>
    <dbReference type="NCBI Taxonomy" id="205917"/>
    <lineage>
        <taxon>Eukaryota</taxon>
        <taxon>Fungi</taxon>
        <taxon>Dikarya</taxon>
        <taxon>Basidiomycota</taxon>
        <taxon>Agaricomycotina</taxon>
        <taxon>Agaricomycetes</taxon>
        <taxon>Russulales</taxon>
        <taxon>Hericiaceae</taxon>
        <taxon>Dentipellis</taxon>
    </lineage>
</organism>
<evidence type="ECO:0000256" key="2">
    <source>
        <dbReference type="SAM" id="Phobius"/>
    </source>
</evidence>
<dbReference type="AlphaFoldDB" id="A0A4Y9YME5"/>
<keyword evidence="2" id="KW-1133">Transmembrane helix</keyword>
<keyword evidence="2" id="KW-0472">Membrane</keyword>
<gene>
    <name evidence="3" type="ORF">EVG20_g6572</name>
</gene>
<proteinExistence type="predicted"/>
<evidence type="ECO:0000313" key="4">
    <source>
        <dbReference type="Proteomes" id="UP000298327"/>
    </source>
</evidence>
<feature type="compositionally biased region" description="Low complexity" evidence="1">
    <location>
        <begin position="81"/>
        <end position="93"/>
    </location>
</feature>
<accession>A0A4Y9YME5</accession>
<sequence length="370" mass="40139">MSMHVKSNAKGVPPQHLLALPSVSSSLSALPQAKSLANVSLHTSSTPVQHAADSEAKLKKALSKNASSMGQSQASPYSSTPSPLAVAAAHAPARPGPPNKTPGLRPEARTRHTRCTSHHHHHHMLYRLLLLVLSGLCRSALTGMSQMGSFILTWFLAYPLLSISISLLFFRVLDLIPRRSVPRAPFVLPLPLSLSFPIIVAASSIAIHSPPSPLACFVLIITLIPSAHPNSIPISISPRPAPVPVSATHDRDRKRHLPCTVHRVPRARRKARAAAGSAAFLTRWHRGRRKRKRKRQDHACEGAWRRVLPGRDRDQRPGAGTGWANKAADEREDPPELVLLCCSVPSFSQRAAHAMAFDVVSIVLLVLNLA</sequence>
<dbReference type="EMBL" id="SEOQ01000446">
    <property type="protein sequence ID" value="TFY62787.1"/>
    <property type="molecule type" value="Genomic_DNA"/>
</dbReference>
<feature type="compositionally biased region" description="Polar residues" evidence="1">
    <location>
        <begin position="69"/>
        <end position="80"/>
    </location>
</feature>
<feature type="compositionally biased region" description="Basic and acidic residues" evidence="1">
    <location>
        <begin position="297"/>
        <end position="316"/>
    </location>
</feature>
<feature type="transmembrane region" description="Helical" evidence="2">
    <location>
        <begin position="185"/>
        <end position="207"/>
    </location>
</feature>
<comment type="caution">
    <text evidence="3">The sequence shown here is derived from an EMBL/GenBank/DDBJ whole genome shotgun (WGS) entry which is preliminary data.</text>
</comment>
<protein>
    <submittedName>
        <fullName evidence="3">Uncharacterized protein</fullName>
    </submittedName>
</protein>
<feature type="region of interest" description="Disordered" evidence="1">
    <location>
        <begin position="286"/>
        <end position="330"/>
    </location>
</feature>
<keyword evidence="4" id="KW-1185">Reference proteome</keyword>
<dbReference type="Proteomes" id="UP000298327">
    <property type="component" value="Unassembled WGS sequence"/>
</dbReference>
<keyword evidence="2" id="KW-0812">Transmembrane</keyword>
<dbReference type="OrthoDB" id="3267993at2759"/>